<evidence type="ECO:0000313" key="3">
    <source>
        <dbReference type="Proteomes" id="UP001151760"/>
    </source>
</evidence>
<dbReference type="Pfam" id="PF13976">
    <property type="entry name" value="gag_pre-integrs"/>
    <property type="match status" value="1"/>
</dbReference>
<dbReference type="Proteomes" id="UP001151760">
    <property type="component" value="Unassembled WGS sequence"/>
</dbReference>
<dbReference type="InterPro" id="IPR025724">
    <property type="entry name" value="GAG-pre-integrase_dom"/>
</dbReference>
<dbReference type="PANTHER" id="PTHR42648">
    <property type="entry name" value="TRANSPOSASE, PUTATIVE-RELATED"/>
    <property type="match status" value="1"/>
</dbReference>
<proteinExistence type="predicted"/>
<feature type="domain" description="GAG-pre-integrase" evidence="1">
    <location>
        <begin position="178"/>
        <end position="250"/>
    </location>
</feature>
<sequence>MGKAYEGLVKGGRDEQWKMGFCAWAGKQFIKVGGFWDLAKQPPKGYKTLCTTSPWVYKSLPLAEMALGNQYLLITISELKTKLAAQAKNVNTKFDKSTALEKLFCIAPLNKNKDLKATTVSKVIQIVIWIVDSGCLGHNLFSVRQFCDGDLEVAFRSNTCFVWNLEGEDLLTGSREYNLYTISISDMTASSPVCLMSKATSTKSWLWHRQFSHLNFGTINKLSKNELVDRLLRFKYDKDHLCSACEQGKSKKATFPSNLVPSTNSKLELLHIDLCGPMRVETVNGKHYILNGVVERRNRTLVEAAKKMLIFSKLPKFLWAESISIAYFTPNLSLLYTHDSSEELNDIPSQQDLDNLFGPLYEEYYAPRTSKVLDNFTANTLDNEGFDGNTIMHSFEATEFEKAESSSNF</sequence>
<protein>
    <submittedName>
        <fullName evidence="2">Retrovirus-related pol polyprotein from transposon TNT 1-94</fullName>
    </submittedName>
</protein>
<name>A0ABQ5HV33_9ASTR</name>
<reference evidence="2" key="2">
    <citation type="submission" date="2022-01" db="EMBL/GenBank/DDBJ databases">
        <authorList>
            <person name="Yamashiro T."/>
            <person name="Shiraishi A."/>
            <person name="Satake H."/>
            <person name="Nakayama K."/>
        </authorList>
    </citation>
    <scope>NUCLEOTIDE SEQUENCE</scope>
</reference>
<gene>
    <name evidence="2" type="ORF">Tco_1079873</name>
</gene>
<accession>A0ABQ5HV33</accession>
<organism evidence="2 3">
    <name type="scientific">Tanacetum coccineum</name>
    <dbReference type="NCBI Taxonomy" id="301880"/>
    <lineage>
        <taxon>Eukaryota</taxon>
        <taxon>Viridiplantae</taxon>
        <taxon>Streptophyta</taxon>
        <taxon>Embryophyta</taxon>
        <taxon>Tracheophyta</taxon>
        <taxon>Spermatophyta</taxon>
        <taxon>Magnoliopsida</taxon>
        <taxon>eudicotyledons</taxon>
        <taxon>Gunneridae</taxon>
        <taxon>Pentapetalae</taxon>
        <taxon>asterids</taxon>
        <taxon>campanulids</taxon>
        <taxon>Asterales</taxon>
        <taxon>Asteraceae</taxon>
        <taxon>Asteroideae</taxon>
        <taxon>Anthemideae</taxon>
        <taxon>Anthemidinae</taxon>
        <taxon>Tanacetum</taxon>
    </lineage>
</organism>
<dbReference type="SUPFAM" id="SSF53098">
    <property type="entry name" value="Ribonuclease H-like"/>
    <property type="match status" value="1"/>
</dbReference>
<reference evidence="2" key="1">
    <citation type="journal article" date="2022" name="Int. J. Mol. Sci.">
        <title>Draft Genome of Tanacetum Coccineum: Genomic Comparison of Closely Related Tanacetum-Family Plants.</title>
        <authorList>
            <person name="Yamashiro T."/>
            <person name="Shiraishi A."/>
            <person name="Nakayama K."/>
            <person name="Satake H."/>
        </authorList>
    </citation>
    <scope>NUCLEOTIDE SEQUENCE</scope>
</reference>
<dbReference type="InterPro" id="IPR012337">
    <property type="entry name" value="RNaseH-like_sf"/>
</dbReference>
<evidence type="ECO:0000259" key="1">
    <source>
        <dbReference type="Pfam" id="PF13976"/>
    </source>
</evidence>
<comment type="caution">
    <text evidence="2">The sequence shown here is derived from an EMBL/GenBank/DDBJ whole genome shotgun (WGS) entry which is preliminary data.</text>
</comment>
<dbReference type="EMBL" id="BQNB010019980">
    <property type="protein sequence ID" value="GJT91028.1"/>
    <property type="molecule type" value="Genomic_DNA"/>
</dbReference>
<evidence type="ECO:0000313" key="2">
    <source>
        <dbReference type="EMBL" id="GJT91028.1"/>
    </source>
</evidence>
<dbReference type="InterPro" id="IPR039537">
    <property type="entry name" value="Retrotran_Ty1/copia-like"/>
</dbReference>
<dbReference type="PANTHER" id="PTHR42648:SF18">
    <property type="entry name" value="RETROTRANSPOSON, UNCLASSIFIED-LIKE PROTEIN"/>
    <property type="match status" value="1"/>
</dbReference>
<keyword evidence="3" id="KW-1185">Reference proteome</keyword>